<dbReference type="RefSeq" id="WP_093097876.1">
    <property type="nucleotide sequence ID" value="NZ_FNGK01000002.1"/>
</dbReference>
<evidence type="ECO:0000256" key="14">
    <source>
        <dbReference type="PROSITE-ProRule" id="PRU01360"/>
    </source>
</evidence>
<comment type="similarity">
    <text evidence="2 14 15">Belongs to the TonB-dependent receptor family.</text>
</comment>
<proteinExistence type="inferred from homology"/>
<keyword evidence="5" id="KW-0410">Iron transport</keyword>
<dbReference type="NCBIfam" id="TIGR01783">
    <property type="entry name" value="TonB-siderophor"/>
    <property type="match status" value="1"/>
</dbReference>
<feature type="signal peptide" evidence="16">
    <location>
        <begin position="1"/>
        <end position="20"/>
    </location>
</feature>
<dbReference type="InterPro" id="IPR010917">
    <property type="entry name" value="TonB_rcpt_CS"/>
</dbReference>
<dbReference type="KEGG" id="smiz:4412673_02743"/>
<dbReference type="Gene3D" id="2.60.40.1120">
    <property type="entry name" value="Carboxypeptidase-like, regulatory domain"/>
    <property type="match status" value="1"/>
</dbReference>
<evidence type="ECO:0000256" key="4">
    <source>
        <dbReference type="ARBA" id="ARBA00022452"/>
    </source>
</evidence>
<dbReference type="Gene3D" id="2.170.130.10">
    <property type="entry name" value="TonB-dependent receptor, plug domain"/>
    <property type="match status" value="1"/>
</dbReference>
<keyword evidence="6 14" id="KW-0812">Transmembrane</keyword>
<evidence type="ECO:0000259" key="17">
    <source>
        <dbReference type="Pfam" id="PF00593"/>
    </source>
</evidence>
<keyword evidence="4 14" id="KW-1134">Transmembrane beta strand</keyword>
<dbReference type="SUPFAM" id="SSF49464">
    <property type="entry name" value="Carboxypeptidase regulatory domain-like"/>
    <property type="match status" value="1"/>
</dbReference>
<dbReference type="Proteomes" id="UP000215355">
    <property type="component" value="Chromosome 1"/>
</dbReference>
<keyword evidence="3 14" id="KW-0813">Transport</keyword>
<evidence type="ECO:0000256" key="15">
    <source>
        <dbReference type="RuleBase" id="RU003357"/>
    </source>
</evidence>
<keyword evidence="8" id="KW-0408">Iron</keyword>
<dbReference type="PROSITE" id="PS01156">
    <property type="entry name" value="TONB_DEPENDENT_REC_2"/>
    <property type="match status" value="1"/>
</dbReference>
<organism evidence="19 20">
    <name type="scientific">Sphingobacterium mizutaii</name>
    <dbReference type="NCBI Taxonomy" id="1010"/>
    <lineage>
        <taxon>Bacteria</taxon>
        <taxon>Pseudomonadati</taxon>
        <taxon>Bacteroidota</taxon>
        <taxon>Sphingobacteriia</taxon>
        <taxon>Sphingobacteriales</taxon>
        <taxon>Sphingobacteriaceae</taxon>
        <taxon>Sphingobacterium</taxon>
    </lineage>
</organism>
<dbReference type="Gene3D" id="2.40.170.20">
    <property type="entry name" value="TonB-dependent receptor, beta-barrel domain"/>
    <property type="match status" value="1"/>
</dbReference>
<evidence type="ECO:0000256" key="9">
    <source>
        <dbReference type="ARBA" id="ARBA00023065"/>
    </source>
</evidence>
<dbReference type="Pfam" id="PF13620">
    <property type="entry name" value="CarboxypepD_reg"/>
    <property type="match status" value="1"/>
</dbReference>
<evidence type="ECO:0000313" key="20">
    <source>
        <dbReference type="Proteomes" id="UP000215355"/>
    </source>
</evidence>
<dbReference type="PROSITE" id="PS52016">
    <property type="entry name" value="TONB_DEPENDENT_REC_3"/>
    <property type="match status" value="1"/>
</dbReference>
<name>A0AAJ4XEM9_9SPHI</name>
<dbReference type="InterPro" id="IPR012910">
    <property type="entry name" value="Plug_dom"/>
</dbReference>
<comment type="subcellular location">
    <subcellularLocation>
        <location evidence="1 14">Cell outer membrane</location>
        <topology evidence="1 14">Multi-pass membrane protein</topology>
    </subcellularLocation>
</comment>
<dbReference type="CDD" id="cd01347">
    <property type="entry name" value="ligand_gated_channel"/>
    <property type="match status" value="1"/>
</dbReference>
<evidence type="ECO:0000256" key="5">
    <source>
        <dbReference type="ARBA" id="ARBA00022496"/>
    </source>
</evidence>
<keyword evidence="11 14" id="KW-0472">Membrane</keyword>
<keyword evidence="13 14" id="KW-0998">Cell outer membrane</keyword>
<evidence type="ECO:0000256" key="10">
    <source>
        <dbReference type="ARBA" id="ARBA00023077"/>
    </source>
</evidence>
<keyword evidence="9" id="KW-0406">Ion transport</keyword>
<keyword evidence="12" id="KW-0675">Receptor</keyword>
<protein>
    <submittedName>
        <fullName evidence="19">Ferric hydroxamate uptake</fullName>
    </submittedName>
</protein>
<dbReference type="AlphaFoldDB" id="A0AAJ4XEM9"/>
<keyword evidence="7 16" id="KW-0732">Signal</keyword>
<feature type="domain" description="TonB-dependent receptor-like beta-barrel" evidence="17">
    <location>
        <begin position="314"/>
        <end position="754"/>
    </location>
</feature>
<dbReference type="InterPro" id="IPR039426">
    <property type="entry name" value="TonB-dep_rcpt-like"/>
</dbReference>
<dbReference type="PANTHER" id="PTHR32552:SF68">
    <property type="entry name" value="FERRICHROME OUTER MEMBRANE TRANSPORTER_PHAGE RECEPTOR"/>
    <property type="match status" value="1"/>
</dbReference>
<dbReference type="Pfam" id="PF00593">
    <property type="entry name" value="TonB_dep_Rec_b-barrel"/>
    <property type="match status" value="1"/>
</dbReference>
<gene>
    <name evidence="19" type="primary">fhuA_2</name>
    <name evidence="19" type="ORF">SAMEA4412673_02743</name>
</gene>
<dbReference type="EMBL" id="LT906468">
    <property type="protein sequence ID" value="SNV52847.1"/>
    <property type="molecule type" value="Genomic_DNA"/>
</dbReference>
<dbReference type="InterPro" id="IPR037066">
    <property type="entry name" value="Plug_dom_sf"/>
</dbReference>
<keyword evidence="10 15" id="KW-0798">TonB box</keyword>
<sequence length="793" mass="88698">MKTNLITTLFLLFFITTSYAQNGTIKGTILTQRGNPAKNVVVKLNGNQEMEVDSLGKYQFSNLTPKSYEVRAKHIGFTSQVSSIVLKENETRILDFVLEEGTNTLQEVIVSAKKPIVEHELSSSLRVQTPILELSQNVQTINAEVLAKQQAFNLADGPFRNISGVSRQTHWNDMYVNINMRGSQIQAFRNGMNIVSSYWSPLSEDMATVEKIEFVKGPAGFMMSSGAPAGIYNVVTKKPTGQQSAEVTFSLGSFENYRSTLDLDGKLSKDGKLLYRLNIAGSSKASFRPNEDNKRLVIAPVLSYKINDKTTATLEYTYQKAVMTDVGSGYLMSPFGYKTLSRETTFSQKGTEPLDIDEHSAFINIEHKLNANWKLTAQGAYFNYNQIGASSWPKDILPDGKIIRKSDTWDAQSKMLLGQAFLNGSFNTGEVKHQILAGIDLGSKSYLADWNQSIILDSLNGGEFDPKNPVYGFDFGLQSFDRSHSLVQRAAIGGGIMSSDYNSAYVQDQMSFFDNALRLTLAARYTSMSISTWGGAPVKSEKVTPRIGLSYSIDKNTAVYALLDQSFLPQQGILFDGSKIKPITGNNYELGIKRDWFKGKWNSTIAIYQITKNHEITSYGPRPEMSVEVGQKRIRGLEVDIRGEILRGLNLIANYAYTDGQVTKTNEGVEAFFVGQRLDGADVHIANLWLDYELTRGKAKGLAFQFGGMSNIQRGLEFYSKDEPEKNIEDYFRFDAGMGYRIDKFSVNLNIQNLLDKYLIEGGSYYTTYFSTPVYSWQAGAPRNYRLTFAYKF</sequence>
<evidence type="ECO:0000256" key="2">
    <source>
        <dbReference type="ARBA" id="ARBA00009810"/>
    </source>
</evidence>
<reference evidence="19 20" key="1">
    <citation type="submission" date="2017-06" db="EMBL/GenBank/DDBJ databases">
        <authorList>
            <consortium name="Pathogen Informatics"/>
        </authorList>
    </citation>
    <scope>NUCLEOTIDE SEQUENCE [LARGE SCALE GENOMIC DNA]</scope>
    <source>
        <strain evidence="19 20">NCTC12149</strain>
    </source>
</reference>
<evidence type="ECO:0000313" key="19">
    <source>
        <dbReference type="EMBL" id="SNV52847.1"/>
    </source>
</evidence>
<dbReference type="GO" id="GO:0015891">
    <property type="term" value="P:siderophore transport"/>
    <property type="evidence" value="ECO:0007669"/>
    <property type="project" value="InterPro"/>
</dbReference>
<dbReference type="PANTHER" id="PTHR32552">
    <property type="entry name" value="FERRICHROME IRON RECEPTOR-RELATED"/>
    <property type="match status" value="1"/>
</dbReference>
<dbReference type="InterPro" id="IPR010105">
    <property type="entry name" value="TonB_sidphr_rcpt"/>
</dbReference>
<dbReference type="Pfam" id="PF07715">
    <property type="entry name" value="Plug"/>
    <property type="match status" value="1"/>
</dbReference>
<dbReference type="InterPro" id="IPR036942">
    <property type="entry name" value="Beta-barrel_TonB_sf"/>
</dbReference>
<evidence type="ECO:0000259" key="18">
    <source>
        <dbReference type="Pfam" id="PF07715"/>
    </source>
</evidence>
<feature type="domain" description="TonB-dependent receptor plug" evidence="18">
    <location>
        <begin position="132"/>
        <end position="231"/>
    </location>
</feature>
<dbReference type="SUPFAM" id="SSF56935">
    <property type="entry name" value="Porins"/>
    <property type="match status" value="1"/>
</dbReference>
<feature type="chain" id="PRO_5042561855" evidence="16">
    <location>
        <begin position="21"/>
        <end position="793"/>
    </location>
</feature>
<accession>A0AAJ4XEM9</accession>
<evidence type="ECO:0000256" key="6">
    <source>
        <dbReference type="ARBA" id="ARBA00022692"/>
    </source>
</evidence>
<evidence type="ECO:0000256" key="16">
    <source>
        <dbReference type="SAM" id="SignalP"/>
    </source>
</evidence>
<dbReference type="GO" id="GO:0009279">
    <property type="term" value="C:cell outer membrane"/>
    <property type="evidence" value="ECO:0007669"/>
    <property type="project" value="UniProtKB-SubCell"/>
</dbReference>
<evidence type="ECO:0000256" key="13">
    <source>
        <dbReference type="ARBA" id="ARBA00023237"/>
    </source>
</evidence>
<evidence type="ECO:0000256" key="1">
    <source>
        <dbReference type="ARBA" id="ARBA00004571"/>
    </source>
</evidence>
<evidence type="ECO:0000256" key="8">
    <source>
        <dbReference type="ARBA" id="ARBA00023004"/>
    </source>
</evidence>
<dbReference type="InterPro" id="IPR008969">
    <property type="entry name" value="CarboxyPept-like_regulatory"/>
</dbReference>
<evidence type="ECO:0000256" key="3">
    <source>
        <dbReference type="ARBA" id="ARBA00022448"/>
    </source>
</evidence>
<evidence type="ECO:0000256" key="7">
    <source>
        <dbReference type="ARBA" id="ARBA00022729"/>
    </source>
</evidence>
<dbReference type="InterPro" id="IPR000531">
    <property type="entry name" value="Beta-barrel_TonB"/>
</dbReference>
<evidence type="ECO:0000256" key="12">
    <source>
        <dbReference type="ARBA" id="ARBA00023170"/>
    </source>
</evidence>
<evidence type="ECO:0000256" key="11">
    <source>
        <dbReference type="ARBA" id="ARBA00023136"/>
    </source>
</evidence>
<dbReference type="GO" id="GO:0038023">
    <property type="term" value="F:signaling receptor activity"/>
    <property type="evidence" value="ECO:0007669"/>
    <property type="project" value="InterPro"/>
</dbReference>
<dbReference type="GO" id="GO:0015344">
    <property type="term" value="F:siderophore uptake transmembrane transporter activity"/>
    <property type="evidence" value="ECO:0007669"/>
    <property type="project" value="TreeGrafter"/>
</dbReference>